<feature type="region of interest" description="Disordered" evidence="1">
    <location>
        <begin position="138"/>
        <end position="177"/>
    </location>
</feature>
<gene>
    <name evidence="2" type="ORF">SAMN05421642_10838</name>
</gene>
<evidence type="ECO:0000313" key="3">
    <source>
        <dbReference type="Proteomes" id="UP000198327"/>
    </source>
</evidence>
<sequence>MVEDPPEEAYGRVTNPERFAPLVPAAEELIADLQRRFDVTVTLGPGATDRELRTMKVTPTQPDQAPLTITVTSFPGVYVAAGAWQQIALPACGCDACDEDADDAVQVLHEYCTAVVEGQLFERITGRRILEHTWKGADWSRSGKRPLSRQRAAALRSKAVQPPSGGHWRPWSVKTSS</sequence>
<dbReference type="AlphaFoldDB" id="A0A239J5H2"/>
<protein>
    <submittedName>
        <fullName evidence="2">Uncharacterized protein</fullName>
    </submittedName>
</protein>
<evidence type="ECO:0000313" key="2">
    <source>
        <dbReference type="EMBL" id="SNT00503.1"/>
    </source>
</evidence>
<reference evidence="3" key="1">
    <citation type="submission" date="2017-06" db="EMBL/GenBank/DDBJ databases">
        <authorList>
            <person name="Varghese N."/>
            <person name="Submissions S."/>
        </authorList>
    </citation>
    <scope>NUCLEOTIDE SEQUENCE [LARGE SCALE GENOMIC DNA]</scope>
    <source>
        <strain evidence="3">JCM 23211</strain>
    </source>
</reference>
<accession>A0A239J5H2</accession>
<dbReference type="Pfam" id="PF19736">
    <property type="entry name" value="DUF6226"/>
    <property type="match status" value="1"/>
</dbReference>
<dbReference type="Proteomes" id="UP000198327">
    <property type="component" value="Unassembled WGS sequence"/>
</dbReference>
<dbReference type="InterPro" id="IPR045773">
    <property type="entry name" value="DUF6226"/>
</dbReference>
<evidence type="ECO:0000256" key="1">
    <source>
        <dbReference type="SAM" id="MobiDB-lite"/>
    </source>
</evidence>
<name>A0A239J5H2_9NOCA</name>
<proteinExistence type="predicted"/>
<keyword evidence="3" id="KW-1185">Reference proteome</keyword>
<organism evidence="2 3">
    <name type="scientific">Rhodococcoides kyotonense</name>
    <dbReference type="NCBI Taxonomy" id="398843"/>
    <lineage>
        <taxon>Bacteria</taxon>
        <taxon>Bacillati</taxon>
        <taxon>Actinomycetota</taxon>
        <taxon>Actinomycetes</taxon>
        <taxon>Mycobacteriales</taxon>
        <taxon>Nocardiaceae</taxon>
        <taxon>Rhodococcoides</taxon>
    </lineage>
</organism>
<dbReference type="EMBL" id="FZOW01000008">
    <property type="protein sequence ID" value="SNT00503.1"/>
    <property type="molecule type" value="Genomic_DNA"/>
</dbReference>